<proteinExistence type="predicted"/>
<comment type="caution">
    <text evidence="2">The sequence shown here is derived from an EMBL/GenBank/DDBJ whole genome shotgun (WGS) entry which is preliminary data.</text>
</comment>
<protein>
    <recommendedName>
        <fullName evidence="1">DUF7716 domain-containing protein</fullName>
    </recommendedName>
</protein>
<evidence type="ECO:0000313" key="3">
    <source>
        <dbReference type="Proteomes" id="UP001605261"/>
    </source>
</evidence>
<dbReference type="RefSeq" id="WP_394164624.1">
    <property type="nucleotide sequence ID" value="NZ_JBHGCJ010000019.1"/>
</dbReference>
<keyword evidence="3" id="KW-1185">Reference proteome</keyword>
<sequence>MAELLTLCQALEAIAACNDDRDVWDRYGWVYATDGDEPEAMFWLSGHDVEDDDPAVQAFVAEHGLSPYLEAATFADVLEVQKRQRPLSTLDAYAHALAYYSEYDAFAQVAGIEEALDEAPAEEQQAARALGVGRGIFAAFDVVLAQCPETRVKDAARLVAGVLEVAVGQALPLCRALPLGLGRDLQRTRAAAIVADFQALGIGLELRGYRAFPWMAAPAL</sequence>
<gene>
    <name evidence="2" type="ORF">ACEU0G_001201</name>
</gene>
<dbReference type="Proteomes" id="UP001605261">
    <property type="component" value="Unassembled WGS sequence"/>
</dbReference>
<organism evidence="2 3">
    <name type="scientific">Stenotrophomonas nematodicola</name>
    <dbReference type="NCBI Taxonomy" id="2656746"/>
    <lineage>
        <taxon>Bacteria</taxon>
        <taxon>Pseudomonadati</taxon>
        <taxon>Pseudomonadota</taxon>
        <taxon>Gammaproteobacteria</taxon>
        <taxon>Lysobacterales</taxon>
        <taxon>Lysobacteraceae</taxon>
        <taxon>Stenotrophomonas</taxon>
    </lineage>
</organism>
<name>A0ABW7D2D3_9GAMM</name>
<dbReference type="EMBL" id="JBHGCJ010000019">
    <property type="protein sequence ID" value="MFG6111310.1"/>
    <property type="molecule type" value="Genomic_DNA"/>
</dbReference>
<accession>A0ABW7D2D3</accession>
<reference evidence="2 3" key="1">
    <citation type="submission" date="2024-09" db="EMBL/GenBank/DDBJ databases">
        <authorList>
            <consortium name="All-Russian atlas of soil microorganisms"/>
            <consortium name="as a basis for the search for new antimicrobial producers and enzymes with unique properties"/>
            <person name="Sokolova E.A."/>
            <person name="Voronina E.N."/>
        </authorList>
    </citation>
    <scope>NUCLEOTIDE SEQUENCE [LARGE SCALE GENOMIC DNA]</scope>
    <source>
        <strain evidence="2 3">AF-22b-331.1</strain>
    </source>
</reference>
<dbReference type="InterPro" id="IPR056133">
    <property type="entry name" value="DUF7716"/>
</dbReference>
<dbReference type="Pfam" id="PF24832">
    <property type="entry name" value="DUF7716"/>
    <property type="match status" value="1"/>
</dbReference>
<evidence type="ECO:0000313" key="2">
    <source>
        <dbReference type="EMBL" id="MFG6111310.1"/>
    </source>
</evidence>
<feature type="domain" description="DUF7716" evidence="1">
    <location>
        <begin position="41"/>
        <end position="107"/>
    </location>
</feature>
<evidence type="ECO:0000259" key="1">
    <source>
        <dbReference type="Pfam" id="PF24832"/>
    </source>
</evidence>